<dbReference type="PANTHER" id="PTHR30537">
    <property type="entry name" value="HTH-TYPE TRANSCRIPTIONAL REGULATOR"/>
    <property type="match status" value="1"/>
</dbReference>
<dbReference type="SUPFAM" id="SSF53850">
    <property type="entry name" value="Periplasmic binding protein-like II"/>
    <property type="match status" value="1"/>
</dbReference>
<dbReference type="Proteomes" id="UP000829756">
    <property type="component" value="Chromosome"/>
</dbReference>
<evidence type="ECO:0000313" key="9">
    <source>
        <dbReference type="Proteomes" id="UP000829756"/>
    </source>
</evidence>
<keyword evidence="3 6" id="KW-0238">DNA-binding</keyword>
<dbReference type="AlphaFoldDB" id="A0AAE9H0W9"/>
<dbReference type="RefSeq" id="WP_132952822.1">
    <property type="nucleotide sequence ID" value="NZ_CP091507.1"/>
</dbReference>
<dbReference type="Gene3D" id="3.40.190.290">
    <property type="match status" value="1"/>
</dbReference>
<dbReference type="GO" id="GO:0006351">
    <property type="term" value="P:DNA-templated transcription"/>
    <property type="evidence" value="ECO:0007669"/>
    <property type="project" value="TreeGrafter"/>
</dbReference>
<reference evidence="7" key="2">
    <citation type="submission" date="2021-12" db="EMBL/GenBank/DDBJ databases">
        <authorList>
            <person name="Veyrier F.J."/>
        </authorList>
    </citation>
    <scope>NUCLEOTIDE SEQUENCE</scope>
    <source>
        <strain evidence="7">1258/02</strain>
    </source>
</reference>
<dbReference type="FunFam" id="1.10.10.10:FF:000001">
    <property type="entry name" value="LysR family transcriptional regulator"/>
    <property type="match status" value="1"/>
</dbReference>
<evidence type="ECO:0000313" key="6">
    <source>
        <dbReference type="EMBL" id="TCP09165.1"/>
    </source>
</evidence>
<evidence type="ECO:0000256" key="1">
    <source>
        <dbReference type="ARBA" id="ARBA00009437"/>
    </source>
</evidence>
<gene>
    <name evidence="6" type="ORF">EV680_10430</name>
    <name evidence="7" type="ORF">LVJ78_10155</name>
</gene>
<dbReference type="EMBL" id="CP091507">
    <property type="protein sequence ID" value="UOO79044.1"/>
    <property type="molecule type" value="Genomic_DNA"/>
</dbReference>
<dbReference type="GO" id="GO:0043565">
    <property type="term" value="F:sequence-specific DNA binding"/>
    <property type="evidence" value="ECO:0007669"/>
    <property type="project" value="TreeGrafter"/>
</dbReference>
<dbReference type="Pfam" id="PF03466">
    <property type="entry name" value="LysR_substrate"/>
    <property type="match status" value="1"/>
</dbReference>
<dbReference type="KEGG" id="usu:LVJ78_10155"/>
<dbReference type="GO" id="GO:0003700">
    <property type="term" value="F:DNA-binding transcription factor activity"/>
    <property type="evidence" value="ECO:0007669"/>
    <property type="project" value="InterPro"/>
</dbReference>
<accession>A0AAE9H0W9</accession>
<dbReference type="InterPro" id="IPR036388">
    <property type="entry name" value="WH-like_DNA-bd_sf"/>
</dbReference>
<keyword evidence="4" id="KW-0804">Transcription</keyword>
<proteinExistence type="inferred from homology"/>
<dbReference type="Proteomes" id="UP000294721">
    <property type="component" value="Unassembled WGS sequence"/>
</dbReference>
<sequence>MDTLLSLKVFREVVQQGSFTRAADKLDISIAMASKHVSHLENSIHAKLLHRNSRNLHLTEAGEEYYRQCSYALETLDTAAERAASGTDTPQGLLRITMPQWFANSRMADCFAEYRRRYPEVTLELSLDNRKIDLIADGFDMALRVSRDPNPSLIVKPITEIRFFPVASPDYLRRHGVPVTLAEAAQHQAVLPSYVDMSTVTFTRNGETETLQLTSQMRSSSTLMLRKLIQAGSGIGYMPEWLVANDLKQGSLVQLLPEYEMPPIKLYAAYVDRAFLSAKVRSFIDFLVEKMQ</sequence>
<evidence type="ECO:0000256" key="2">
    <source>
        <dbReference type="ARBA" id="ARBA00023015"/>
    </source>
</evidence>
<dbReference type="CDD" id="cd08422">
    <property type="entry name" value="PBP2_CrgA_like"/>
    <property type="match status" value="1"/>
</dbReference>
<organism evidence="7 9">
    <name type="scientific">Uruburuella suis</name>
    <dbReference type="NCBI Taxonomy" id="252130"/>
    <lineage>
        <taxon>Bacteria</taxon>
        <taxon>Pseudomonadati</taxon>
        <taxon>Pseudomonadota</taxon>
        <taxon>Betaproteobacteria</taxon>
        <taxon>Neisseriales</taxon>
        <taxon>Neisseriaceae</taxon>
        <taxon>Uruburuella</taxon>
    </lineage>
</organism>
<reference evidence="7" key="3">
    <citation type="journal article" date="2022" name="Res Sq">
        <title>Evolution of multicellular longitudinally dividing oral cavity symbionts (Neisseriaceae).</title>
        <authorList>
            <person name="Nyongesa S."/>
            <person name="Weber P."/>
            <person name="Bernet E."/>
            <person name="Pullido F."/>
            <person name="Nieckarz M."/>
            <person name="Delaby M."/>
            <person name="Nieves C."/>
            <person name="Viehboeck T."/>
            <person name="Krause N."/>
            <person name="Rivera-Millot A."/>
            <person name="Nakamura A."/>
            <person name="Vischer N."/>
            <person name="VanNieuwenhze M."/>
            <person name="Brun Y."/>
            <person name="Cava F."/>
            <person name="Bulgheresi S."/>
            <person name="Veyrier F."/>
        </authorList>
    </citation>
    <scope>NUCLEOTIDE SEQUENCE</scope>
    <source>
        <strain evidence="7">1258/02</strain>
    </source>
</reference>
<name>A0AAE9H0W9_9NEIS</name>
<feature type="domain" description="HTH lysR-type" evidence="5">
    <location>
        <begin position="1"/>
        <end position="59"/>
    </location>
</feature>
<dbReference type="InterPro" id="IPR036390">
    <property type="entry name" value="WH_DNA-bd_sf"/>
</dbReference>
<keyword evidence="8" id="KW-1185">Reference proteome</keyword>
<dbReference type="InterPro" id="IPR000847">
    <property type="entry name" value="LysR_HTH_N"/>
</dbReference>
<dbReference type="InterPro" id="IPR058163">
    <property type="entry name" value="LysR-type_TF_proteobact-type"/>
</dbReference>
<keyword evidence="2" id="KW-0805">Transcription regulation</keyword>
<evidence type="ECO:0000259" key="5">
    <source>
        <dbReference type="PROSITE" id="PS50931"/>
    </source>
</evidence>
<dbReference type="SUPFAM" id="SSF46785">
    <property type="entry name" value="Winged helix' DNA-binding domain"/>
    <property type="match status" value="1"/>
</dbReference>
<evidence type="ECO:0000313" key="8">
    <source>
        <dbReference type="Proteomes" id="UP000294721"/>
    </source>
</evidence>
<evidence type="ECO:0000256" key="4">
    <source>
        <dbReference type="ARBA" id="ARBA00023163"/>
    </source>
</evidence>
<dbReference type="PANTHER" id="PTHR30537:SF35">
    <property type="entry name" value="TRANSCRIPTIONAL REGULATORY PROTEIN"/>
    <property type="match status" value="1"/>
</dbReference>
<evidence type="ECO:0000313" key="7">
    <source>
        <dbReference type="EMBL" id="UOO79044.1"/>
    </source>
</evidence>
<protein>
    <submittedName>
        <fullName evidence="6">DNA-binding transcriptional LysR family regulator</fullName>
    </submittedName>
    <submittedName>
        <fullName evidence="7">LysR substrate-binding domain-containing protein</fullName>
    </submittedName>
</protein>
<dbReference type="EMBL" id="SLXE01000004">
    <property type="protein sequence ID" value="TCP09165.1"/>
    <property type="molecule type" value="Genomic_DNA"/>
</dbReference>
<evidence type="ECO:0000256" key="3">
    <source>
        <dbReference type="ARBA" id="ARBA00023125"/>
    </source>
</evidence>
<dbReference type="InterPro" id="IPR005119">
    <property type="entry name" value="LysR_subst-bd"/>
</dbReference>
<dbReference type="Gene3D" id="1.10.10.10">
    <property type="entry name" value="Winged helix-like DNA-binding domain superfamily/Winged helix DNA-binding domain"/>
    <property type="match status" value="1"/>
</dbReference>
<dbReference type="Pfam" id="PF00126">
    <property type="entry name" value="HTH_1"/>
    <property type="match status" value="1"/>
</dbReference>
<comment type="similarity">
    <text evidence="1">Belongs to the LysR transcriptional regulatory family.</text>
</comment>
<dbReference type="PROSITE" id="PS50931">
    <property type="entry name" value="HTH_LYSR"/>
    <property type="match status" value="1"/>
</dbReference>
<reference evidence="6 8" key="1">
    <citation type="submission" date="2019-03" db="EMBL/GenBank/DDBJ databases">
        <title>Genomic Encyclopedia of Type Strains, Phase IV (KMG-IV): sequencing the most valuable type-strain genomes for metagenomic binning, comparative biology and taxonomic classification.</title>
        <authorList>
            <person name="Goeker M."/>
        </authorList>
    </citation>
    <scope>NUCLEOTIDE SEQUENCE [LARGE SCALE GENOMIC DNA]</scope>
    <source>
        <strain evidence="6 8">DSM 17474</strain>
    </source>
</reference>